<evidence type="ECO:0000313" key="2">
    <source>
        <dbReference type="EMBL" id="PCG63699.1"/>
    </source>
</evidence>
<sequence>MTRKQKQKPGITIKKLSNELKQCRVSDEPEPPSTNPTGNIVLDSEIKPELLAKWPKLKLKIPPIFLHKPVDFEQHVRKILNMRISFFQPLLGKNYTKITCESFNDHKHMIKYFEKKNLPFHTFGNPSKRKMKVVIRGIPKETELADIKDVLKSASIPVIRVHKMHTKEERKDNTMLVLAVVPYDDEGKKILRVTQLLGHNVKLEPPAIKPRQCYRCQKWGHSQRYCHGALKCVKCAGDHLSKKCERISDQDPLKCANCGADHTANYKQCSHAPNSNEYKLLQEMKKVSTECFKPAQLVTLDNCTALYRNDD</sequence>
<dbReference type="Pfam" id="PF07530">
    <property type="entry name" value="PRE_C2HC"/>
    <property type="match status" value="1"/>
</dbReference>
<dbReference type="PANTHER" id="PTHR33273">
    <property type="entry name" value="DOMAIN-CONTAINING PROTEIN, PUTATIVE-RELATED"/>
    <property type="match status" value="1"/>
</dbReference>
<proteinExistence type="predicted"/>
<dbReference type="PANTHER" id="PTHR33273:SF2">
    <property type="entry name" value="ENDONUCLEASE_EXONUCLEASE_PHOSPHATASE DOMAIN-CONTAINING PROTEIN"/>
    <property type="match status" value="1"/>
</dbReference>
<dbReference type="InterPro" id="IPR006579">
    <property type="entry name" value="Pre_C2HC_dom"/>
</dbReference>
<dbReference type="AlphaFoldDB" id="A0A2A4IVK9"/>
<dbReference type="EMBL" id="NWSH01006063">
    <property type="protein sequence ID" value="PCG63698.1"/>
    <property type="molecule type" value="Genomic_DNA"/>
</dbReference>
<dbReference type="EMBL" id="NWSH01006063">
    <property type="protein sequence ID" value="PCG63699.1"/>
    <property type="molecule type" value="Genomic_DNA"/>
</dbReference>
<evidence type="ECO:0000259" key="1">
    <source>
        <dbReference type="Pfam" id="PF07530"/>
    </source>
</evidence>
<organism evidence="2">
    <name type="scientific">Heliothis virescens</name>
    <name type="common">Tobacco budworm moth</name>
    <dbReference type="NCBI Taxonomy" id="7102"/>
    <lineage>
        <taxon>Eukaryota</taxon>
        <taxon>Metazoa</taxon>
        <taxon>Ecdysozoa</taxon>
        <taxon>Arthropoda</taxon>
        <taxon>Hexapoda</taxon>
        <taxon>Insecta</taxon>
        <taxon>Pterygota</taxon>
        <taxon>Neoptera</taxon>
        <taxon>Endopterygota</taxon>
        <taxon>Lepidoptera</taxon>
        <taxon>Glossata</taxon>
        <taxon>Ditrysia</taxon>
        <taxon>Noctuoidea</taxon>
        <taxon>Noctuidae</taxon>
        <taxon>Heliothinae</taxon>
        <taxon>Heliothis</taxon>
    </lineage>
</organism>
<dbReference type="EMBL" id="NWSH01006063">
    <property type="protein sequence ID" value="PCG63700.1"/>
    <property type="molecule type" value="Genomic_DNA"/>
</dbReference>
<gene>
    <name evidence="2" type="ORF">B5V51_11853</name>
</gene>
<protein>
    <recommendedName>
        <fullName evidence="1">Pre-C2HC domain-containing protein</fullName>
    </recommendedName>
</protein>
<feature type="domain" description="Pre-C2HC" evidence="1">
    <location>
        <begin position="146"/>
        <end position="206"/>
    </location>
</feature>
<comment type="caution">
    <text evidence="2">The sequence shown here is derived from an EMBL/GenBank/DDBJ whole genome shotgun (WGS) entry which is preliminary data.</text>
</comment>
<accession>A0A2A4IVK9</accession>
<name>A0A2A4IVK9_HELVI</name>
<reference evidence="2" key="1">
    <citation type="submission" date="2017-09" db="EMBL/GenBank/DDBJ databases">
        <title>Contemporary evolution of a Lepidopteran species, Heliothis virescens, in response to modern agricultural practices.</title>
        <authorList>
            <person name="Fritz M.L."/>
            <person name="Deyonke A.M."/>
            <person name="Papanicolaou A."/>
            <person name="Micinski S."/>
            <person name="Westbrook J."/>
            <person name="Gould F."/>
        </authorList>
    </citation>
    <scope>NUCLEOTIDE SEQUENCE [LARGE SCALE GENOMIC DNA]</scope>
    <source>
        <strain evidence="2">HvINT-</strain>
        <tissue evidence="2">Whole body</tissue>
    </source>
</reference>